<dbReference type="EMBL" id="CP003389">
    <property type="protein sequence ID" value="AFE06195.1"/>
    <property type="molecule type" value="Genomic_DNA"/>
</dbReference>
<dbReference type="GO" id="GO:0047617">
    <property type="term" value="F:fatty acyl-CoA hydrolase activity"/>
    <property type="evidence" value="ECO:0007669"/>
    <property type="project" value="TreeGrafter"/>
</dbReference>
<dbReference type="Pfam" id="PF13279">
    <property type="entry name" value="4HBT_2"/>
    <property type="match status" value="1"/>
</dbReference>
<dbReference type="eggNOG" id="COG0824">
    <property type="taxonomic scope" value="Bacteria"/>
</dbReference>
<dbReference type="Proteomes" id="UP000007587">
    <property type="component" value="Chromosome"/>
</dbReference>
<dbReference type="InParanoid" id="H8MRC6"/>
<evidence type="ECO:0000256" key="2">
    <source>
        <dbReference type="ARBA" id="ARBA00022801"/>
    </source>
</evidence>
<keyword evidence="4" id="KW-1185">Reference proteome</keyword>
<organism evidence="3 4">
    <name type="scientific">Corallococcus coralloides (strain ATCC 25202 / DSM 2259 / NBRC 100086 / M2)</name>
    <name type="common">Myxococcus coralloides</name>
    <dbReference type="NCBI Taxonomy" id="1144275"/>
    <lineage>
        <taxon>Bacteria</taxon>
        <taxon>Pseudomonadati</taxon>
        <taxon>Myxococcota</taxon>
        <taxon>Myxococcia</taxon>
        <taxon>Myxococcales</taxon>
        <taxon>Cystobacterineae</taxon>
        <taxon>Myxococcaceae</taxon>
        <taxon>Corallococcus</taxon>
    </lineage>
</organism>
<dbReference type="HOGENOM" id="CLU_101141_4_0_7"/>
<evidence type="ECO:0008006" key="5">
    <source>
        <dbReference type="Google" id="ProtNLM"/>
    </source>
</evidence>
<evidence type="ECO:0000313" key="3">
    <source>
        <dbReference type="EMBL" id="AFE06195.1"/>
    </source>
</evidence>
<sequence>MEPYSRIIEVRWADVDANQHLRHSAYSDYATHVRLEWLNEQGFSARKMAELQVFPVIFSDGTEYIKEVRLSDRIRIELEMVGLSADASRYHFRQRFLRGETLCARYELRGAWLNVAERKLGAPPQGMVDAARLLKRADDFEEIPLLQKKDQAPPSDTSTSR</sequence>
<reference evidence="4" key="2">
    <citation type="submission" date="2012-03" db="EMBL/GenBank/DDBJ databases">
        <title>Genome sequence of the fruiting myxobacterium Corallococcus coralloides DSM 2259.</title>
        <authorList>
            <person name="Huntley S."/>
            <person name="Zhang Y."/>
            <person name="Treuner-Lange A."/>
            <person name="Sensen C.W."/>
            <person name="Sogaard-Andersen L."/>
        </authorList>
    </citation>
    <scope>NUCLEOTIDE SEQUENCE [LARGE SCALE GENOMIC DNA]</scope>
    <source>
        <strain evidence="4">ATCC 25202 / DSM 2259 / NBRC 100086 / M2</strain>
    </source>
</reference>
<dbReference type="KEGG" id="ccx:COCOR_05107"/>
<comment type="similarity">
    <text evidence="1">Belongs to the 4-hydroxybenzoyl-CoA thioesterase family.</text>
</comment>
<evidence type="ECO:0000313" key="4">
    <source>
        <dbReference type="Proteomes" id="UP000007587"/>
    </source>
</evidence>
<dbReference type="RefSeq" id="WP_014397900.1">
    <property type="nucleotide sequence ID" value="NC_017030.1"/>
</dbReference>
<dbReference type="AlphaFoldDB" id="H8MRC6"/>
<dbReference type="PANTHER" id="PTHR31793:SF27">
    <property type="entry name" value="NOVEL THIOESTERASE SUPERFAMILY DOMAIN AND SAPOSIN A-TYPE DOMAIN CONTAINING PROTEIN (0610012H03RIK)"/>
    <property type="match status" value="1"/>
</dbReference>
<dbReference type="InterPro" id="IPR050563">
    <property type="entry name" value="4-hydroxybenzoyl-CoA_TE"/>
</dbReference>
<dbReference type="STRING" id="1144275.COCOR_05107"/>
<gene>
    <name evidence="3" type="ordered locus">COCOR_05107</name>
</gene>
<keyword evidence="2" id="KW-0378">Hydrolase</keyword>
<dbReference type="SUPFAM" id="SSF54637">
    <property type="entry name" value="Thioesterase/thiol ester dehydrase-isomerase"/>
    <property type="match status" value="1"/>
</dbReference>
<accession>H8MRC6</accession>
<dbReference type="Gene3D" id="3.10.129.10">
    <property type="entry name" value="Hotdog Thioesterase"/>
    <property type="match status" value="1"/>
</dbReference>
<dbReference type="InterPro" id="IPR029069">
    <property type="entry name" value="HotDog_dom_sf"/>
</dbReference>
<proteinExistence type="inferred from homology"/>
<dbReference type="PANTHER" id="PTHR31793">
    <property type="entry name" value="4-HYDROXYBENZOYL-COA THIOESTERASE FAMILY MEMBER"/>
    <property type="match status" value="1"/>
</dbReference>
<reference evidence="3 4" key="1">
    <citation type="journal article" date="2012" name="J. Bacteriol.">
        <title>Complete Genome Sequence of the Fruiting Myxobacterium Corallococcus coralloides DSM 2259.</title>
        <authorList>
            <person name="Huntley S."/>
            <person name="Zhang Y."/>
            <person name="Treuner-Lange A."/>
            <person name="Kneip S."/>
            <person name="Sensen C.W."/>
            <person name="Sogaard-Andersen L."/>
        </authorList>
    </citation>
    <scope>NUCLEOTIDE SEQUENCE [LARGE SCALE GENOMIC DNA]</scope>
    <source>
        <strain evidence="4">ATCC 25202 / DSM 2259 / NBRC 100086 / M2</strain>
    </source>
</reference>
<evidence type="ECO:0000256" key="1">
    <source>
        <dbReference type="ARBA" id="ARBA00005953"/>
    </source>
</evidence>
<dbReference type="CDD" id="cd00586">
    <property type="entry name" value="4HBT"/>
    <property type="match status" value="1"/>
</dbReference>
<name>H8MRC6_CORCM</name>
<protein>
    <recommendedName>
        <fullName evidence="5">Thioesterase</fullName>
    </recommendedName>
</protein>